<dbReference type="Gene3D" id="1.10.1740.10">
    <property type="match status" value="1"/>
</dbReference>
<dbReference type="Pfam" id="PF08281">
    <property type="entry name" value="Sigma70_r4_2"/>
    <property type="match status" value="1"/>
</dbReference>
<name>A0ABT5Y421_9FLAO</name>
<dbReference type="Gene3D" id="1.10.10.10">
    <property type="entry name" value="Winged helix-like DNA-binding domain superfamily/Winged helix DNA-binding domain"/>
    <property type="match status" value="1"/>
</dbReference>
<keyword evidence="3" id="KW-0731">Sigma factor</keyword>
<comment type="caution">
    <text evidence="6">The sequence shown here is derived from an EMBL/GenBank/DDBJ whole genome shotgun (WGS) entry which is preliminary data.</text>
</comment>
<dbReference type="PANTHER" id="PTHR43133:SF46">
    <property type="entry name" value="RNA POLYMERASE SIGMA-70 FACTOR ECF SUBFAMILY"/>
    <property type="match status" value="1"/>
</dbReference>
<evidence type="ECO:0000256" key="4">
    <source>
        <dbReference type="ARBA" id="ARBA00023163"/>
    </source>
</evidence>
<dbReference type="SUPFAM" id="SSF88659">
    <property type="entry name" value="Sigma3 and sigma4 domains of RNA polymerase sigma factors"/>
    <property type="match status" value="1"/>
</dbReference>
<protein>
    <submittedName>
        <fullName evidence="6">RNA polymerase sigma-70 factor</fullName>
    </submittedName>
</protein>
<dbReference type="InterPro" id="IPR013324">
    <property type="entry name" value="RNA_pol_sigma_r3/r4-like"/>
</dbReference>
<dbReference type="PANTHER" id="PTHR43133">
    <property type="entry name" value="RNA POLYMERASE ECF-TYPE SIGMA FACTO"/>
    <property type="match status" value="1"/>
</dbReference>
<dbReference type="Pfam" id="PF04542">
    <property type="entry name" value="Sigma70_r2"/>
    <property type="match status" value="1"/>
</dbReference>
<evidence type="ECO:0000256" key="1">
    <source>
        <dbReference type="ARBA" id="ARBA00010641"/>
    </source>
</evidence>
<proteinExistence type="inferred from homology"/>
<keyword evidence="7" id="KW-1185">Reference proteome</keyword>
<dbReference type="InterPro" id="IPR013249">
    <property type="entry name" value="RNA_pol_sigma70_r4_t2"/>
</dbReference>
<evidence type="ECO:0000256" key="3">
    <source>
        <dbReference type="ARBA" id="ARBA00023082"/>
    </source>
</evidence>
<dbReference type="PRINTS" id="PR00038">
    <property type="entry name" value="HTHLUXR"/>
</dbReference>
<dbReference type="NCBIfam" id="TIGR02937">
    <property type="entry name" value="sigma70-ECF"/>
    <property type="match status" value="1"/>
</dbReference>
<accession>A0ABT5Y421</accession>
<dbReference type="SMART" id="SM00421">
    <property type="entry name" value="HTH_LUXR"/>
    <property type="match status" value="1"/>
</dbReference>
<dbReference type="InterPro" id="IPR013325">
    <property type="entry name" value="RNA_pol_sigma_r2"/>
</dbReference>
<dbReference type="InterPro" id="IPR007627">
    <property type="entry name" value="RNA_pol_sigma70_r2"/>
</dbReference>
<dbReference type="EMBL" id="JARFVB010000019">
    <property type="protein sequence ID" value="MDF0718120.1"/>
    <property type="molecule type" value="Genomic_DNA"/>
</dbReference>
<dbReference type="InterPro" id="IPR014284">
    <property type="entry name" value="RNA_pol_sigma-70_dom"/>
</dbReference>
<evidence type="ECO:0000313" key="6">
    <source>
        <dbReference type="EMBL" id="MDF0718120.1"/>
    </source>
</evidence>
<evidence type="ECO:0000313" key="7">
    <source>
        <dbReference type="Proteomes" id="UP001221366"/>
    </source>
</evidence>
<dbReference type="InterPro" id="IPR039425">
    <property type="entry name" value="RNA_pol_sigma-70-like"/>
</dbReference>
<dbReference type="InterPro" id="IPR036388">
    <property type="entry name" value="WH-like_DNA-bd_sf"/>
</dbReference>
<keyword evidence="2" id="KW-0805">Transcription regulation</keyword>
<evidence type="ECO:0000256" key="2">
    <source>
        <dbReference type="ARBA" id="ARBA00023015"/>
    </source>
</evidence>
<reference evidence="6 7" key="1">
    <citation type="submission" date="2023-03" db="EMBL/GenBank/DDBJ databases">
        <title>Muricauda XX sp. nov. and Muricauda XXX sp. nov., two novel species isolated from Okinawa Trough.</title>
        <authorList>
            <person name="Cao W."/>
            <person name="Deng X."/>
        </authorList>
    </citation>
    <scope>NUCLEOTIDE SEQUENCE [LARGE SCALE GENOMIC DNA]</scope>
    <source>
        <strain evidence="6 7">334s03</strain>
    </source>
</reference>
<evidence type="ECO:0000259" key="5">
    <source>
        <dbReference type="PROSITE" id="PS00622"/>
    </source>
</evidence>
<dbReference type="NCBIfam" id="TIGR02985">
    <property type="entry name" value="Sig70_bacteroi1"/>
    <property type="match status" value="1"/>
</dbReference>
<dbReference type="RefSeq" id="WP_275617208.1">
    <property type="nucleotide sequence ID" value="NZ_JARFVB010000019.1"/>
</dbReference>
<dbReference type="Proteomes" id="UP001221366">
    <property type="component" value="Unassembled WGS sequence"/>
</dbReference>
<dbReference type="CDD" id="cd06171">
    <property type="entry name" value="Sigma70_r4"/>
    <property type="match status" value="1"/>
</dbReference>
<organism evidence="6 7">
    <name type="scientific">Flagellimonas yonaguniensis</name>
    <dbReference type="NCBI Taxonomy" id="3031325"/>
    <lineage>
        <taxon>Bacteria</taxon>
        <taxon>Pseudomonadati</taxon>
        <taxon>Bacteroidota</taxon>
        <taxon>Flavobacteriia</taxon>
        <taxon>Flavobacteriales</taxon>
        <taxon>Flavobacteriaceae</taxon>
        <taxon>Flagellimonas</taxon>
    </lineage>
</organism>
<feature type="domain" description="HTH luxR-type" evidence="5">
    <location>
        <begin position="148"/>
        <end position="175"/>
    </location>
</feature>
<sequence length="184" mass="21890">MDQNSFDNEPYLVEQLKIGQKEAYAHLFKLYHKELCNYMTAISGNPKVSEDIAQQTFIKIWDNRSKLQIGKNKLKRYVFKVAYNVFIDSRRKKNKESQLLESLKQQAYLEMTEVDSSLFEERLKMVEREIDNLPEQCKKVFIMSKREGLKYREISEQLHISIKTVEVHMARAMKRLKTQLTSFL</sequence>
<dbReference type="SUPFAM" id="SSF88946">
    <property type="entry name" value="Sigma2 domain of RNA polymerase sigma factors"/>
    <property type="match status" value="1"/>
</dbReference>
<gene>
    <name evidence="6" type="ORF">PY092_18300</name>
</gene>
<dbReference type="InterPro" id="IPR014327">
    <property type="entry name" value="RNA_pol_sigma70_bacteroid"/>
</dbReference>
<dbReference type="InterPro" id="IPR000792">
    <property type="entry name" value="Tscrpt_reg_LuxR_C"/>
</dbReference>
<dbReference type="PROSITE" id="PS00622">
    <property type="entry name" value="HTH_LUXR_1"/>
    <property type="match status" value="1"/>
</dbReference>
<keyword evidence="4" id="KW-0804">Transcription</keyword>
<comment type="similarity">
    <text evidence="1">Belongs to the sigma-70 factor family. ECF subfamily.</text>
</comment>